<dbReference type="PROSITE" id="PS50994">
    <property type="entry name" value="INTEGRASE"/>
    <property type="match status" value="1"/>
</dbReference>
<dbReference type="PANTHER" id="PTHR46585">
    <property type="entry name" value="INTEGRASE CORE DOMAIN CONTAINING PROTEIN"/>
    <property type="match status" value="1"/>
</dbReference>
<dbReference type="Gene3D" id="3.30.420.10">
    <property type="entry name" value="Ribonuclease H-like superfamily/Ribonuclease H"/>
    <property type="match status" value="1"/>
</dbReference>
<dbReference type="AlphaFoldDB" id="A0A8X7BK90"/>
<keyword evidence="3" id="KW-1185">Reference proteome</keyword>
<accession>A0A8X7BK90</accession>
<proteinExistence type="predicted"/>
<gene>
    <name evidence="2" type="primary">F54H12.3_62</name>
    <name evidence="2" type="ORF">TNCV_2506081</name>
</gene>
<dbReference type="InterPro" id="IPR012337">
    <property type="entry name" value="RNaseH-like_sf"/>
</dbReference>
<feature type="domain" description="Integrase catalytic" evidence="1">
    <location>
        <begin position="46"/>
        <end position="142"/>
    </location>
</feature>
<evidence type="ECO:0000259" key="1">
    <source>
        <dbReference type="PROSITE" id="PS50994"/>
    </source>
</evidence>
<reference evidence="2" key="1">
    <citation type="submission" date="2020-08" db="EMBL/GenBank/DDBJ databases">
        <title>Multicomponent nature underlies the extraordinary mechanical properties of spider dragline silk.</title>
        <authorList>
            <person name="Kono N."/>
            <person name="Nakamura H."/>
            <person name="Mori M."/>
            <person name="Yoshida Y."/>
            <person name="Ohtoshi R."/>
            <person name="Malay A.D."/>
            <person name="Moran D.A.P."/>
            <person name="Tomita M."/>
            <person name="Numata K."/>
            <person name="Arakawa K."/>
        </authorList>
    </citation>
    <scope>NUCLEOTIDE SEQUENCE</scope>
</reference>
<protein>
    <submittedName>
        <fullName evidence="2">Uncharacterized transposon-derived protein F54H12.3</fullName>
    </submittedName>
</protein>
<dbReference type="EMBL" id="BMAU01021422">
    <property type="protein sequence ID" value="GFY34305.1"/>
    <property type="molecule type" value="Genomic_DNA"/>
</dbReference>
<dbReference type="PANTHER" id="PTHR46585:SF1">
    <property type="entry name" value="CHROMO DOMAIN-CONTAINING PROTEIN"/>
    <property type="match status" value="1"/>
</dbReference>
<dbReference type="Proteomes" id="UP000887159">
    <property type="component" value="Unassembled WGS sequence"/>
</dbReference>
<dbReference type="GO" id="GO:0015074">
    <property type="term" value="P:DNA integration"/>
    <property type="evidence" value="ECO:0007669"/>
    <property type="project" value="InterPro"/>
</dbReference>
<dbReference type="InterPro" id="IPR036397">
    <property type="entry name" value="RNaseH_sf"/>
</dbReference>
<comment type="caution">
    <text evidence="2">The sequence shown here is derived from an EMBL/GenBank/DDBJ whole genome shotgun (WGS) entry which is preliminary data.</text>
</comment>
<dbReference type="GO" id="GO:0003676">
    <property type="term" value="F:nucleic acid binding"/>
    <property type="evidence" value="ECO:0007669"/>
    <property type="project" value="InterPro"/>
</dbReference>
<evidence type="ECO:0000313" key="3">
    <source>
        <dbReference type="Proteomes" id="UP000887159"/>
    </source>
</evidence>
<dbReference type="Pfam" id="PF00665">
    <property type="entry name" value="rve"/>
    <property type="match status" value="1"/>
</dbReference>
<dbReference type="SUPFAM" id="SSF53098">
    <property type="entry name" value="Ribonuclease H-like"/>
    <property type="match status" value="1"/>
</dbReference>
<evidence type="ECO:0000313" key="2">
    <source>
        <dbReference type="EMBL" id="GFY34305.1"/>
    </source>
</evidence>
<dbReference type="InterPro" id="IPR001584">
    <property type="entry name" value="Integrase_cat-core"/>
</dbReference>
<organism evidence="2 3">
    <name type="scientific">Trichonephila clavipes</name>
    <name type="common">Golden silk orbweaver</name>
    <name type="synonym">Nephila clavipes</name>
    <dbReference type="NCBI Taxonomy" id="2585209"/>
    <lineage>
        <taxon>Eukaryota</taxon>
        <taxon>Metazoa</taxon>
        <taxon>Ecdysozoa</taxon>
        <taxon>Arthropoda</taxon>
        <taxon>Chelicerata</taxon>
        <taxon>Arachnida</taxon>
        <taxon>Araneae</taxon>
        <taxon>Araneomorphae</taxon>
        <taxon>Entelegynae</taxon>
        <taxon>Araneoidea</taxon>
        <taxon>Nephilidae</taxon>
        <taxon>Trichonephila</taxon>
    </lineage>
</organism>
<name>A0A8X7BK90_TRICX</name>
<sequence>MEWKNIYRVPEHAGSFGGIDAVHRSLKGKVSRKDIKNWLHTKESYTLQKPVRKKIDTNRVIVGRINQQFQADLVDMQSLSPFNDGYKYLLTCIDVLSKYAWAMPLKNKKSESIVSAFKKIFSERIPKKLQTDAGKEFVNVVF</sequence>